<sequence length="392" mass="42528">LYRVEEMERLTATILAEQQLEREAMTGHGGEITSSRKPIVLHEYLATLIGPEGELVADQGLSIVANNKHLIRGPEANPFWHGRDFVVSAPLIPVPLSPYGRSYMEDFGALAKTFNALTNLILDATFTTTMKSFALAPGMLMNPEQLAEGMAPNKIWEVEDGVLPKDFIKEIDLGTLDAASIQVWQVLKNELTEGASQNEIGLGQFAPNSRTSATEVAESLQGAGAMVRSIATNVETLLLNPMLDLVWKTGVQHVGKGDEAIKAAMGKDMFDVLIGKRKELVERNVTFSARGISTLLQKSQRMKTLMFALQVMASSEVLLKEFLGKVDPGKLVDLILDLLDIDIKRLKMGERERMVAEIVQRSEQAAAQAGSGSVDGGTAEQVGGVAEQLGVS</sequence>
<feature type="non-terminal residue" evidence="1">
    <location>
        <position position="1"/>
    </location>
</feature>
<dbReference type="EMBL" id="LAZR01049659">
    <property type="protein sequence ID" value="KKK89120.1"/>
    <property type="molecule type" value="Genomic_DNA"/>
</dbReference>
<comment type="caution">
    <text evidence="1">The sequence shown here is derived from an EMBL/GenBank/DDBJ whole genome shotgun (WGS) entry which is preliminary data.</text>
</comment>
<name>A0A0F8ZT04_9ZZZZ</name>
<evidence type="ECO:0000313" key="1">
    <source>
        <dbReference type="EMBL" id="KKK89120.1"/>
    </source>
</evidence>
<protein>
    <submittedName>
        <fullName evidence="1">Uncharacterized protein</fullName>
    </submittedName>
</protein>
<organism evidence="1">
    <name type="scientific">marine sediment metagenome</name>
    <dbReference type="NCBI Taxonomy" id="412755"/>
    <lineage>
        <taxon>unclassified sequences</taxon>
        <taxon>metagenomes</taxon>
        <taxon>ecological metagenomes</taxon>
    </lineage>
</organism>
<reference evidence="1" key="1">
    <citation type="journal article" date="2015" name="Nature">
        <title>Complex archaea that bridge the gap between prokaryotes and eukaryotes.</title>
        <authorList>
            <person name="Spang A."/>
            <person name="Saw J.H."/>
            <person name="Jorgensen S.L."/>
            <person name="Zaremba-Niedzwiedzka K."/>
            <person name="Martijn J."/>
            <person name="Lind A.E."/>
            <person name="van Eijk R."/>
            <person name="Schleper C."/>
            <person name="Guy L."/>
            <person name="Ettema T.J."/>
        </authorList>
    </citation>
    <scope>NUCLEOTIDE SEQUENCE</scope>
</reference>
<proteinExistence type="predicted"/>
<gene>
    <name evidence="1" type="ORF">LCGC14_2736300</name>
</gene>
<accession>A0A0F8ZT04</accession>
<dbReference type="AlphaFoldDB" id="A0A0F8ZT04"/>